<feature type="transmembrane region" description="Helical" evidence="13">
    <location>
        <begin position="32"/>
        <end position="50"/>
    </location>
</feature>
<gene>
    <name evidence="14" type="ORF">CAXC1_220043</name>
</gene>
<comment type="function">
    <text evidence="2">Membrane-anchoring subunit of succinate dehydrogenase (SDH).</text>
</comment>
<comment type="cofactor">
    <cofactor evidence="1">
        <name>heme</name>
        <dbReference type="ChEBI" id="CHEBI:30413"/>
    </cofactor>
</comment>
<keyword evidence="6" id="KW-0349">Heme</keyword>
<evidence type="ECO:0000256" key="11">
    <source>
        <dbReference type="ARBA" id="ARBA00023136"/>
    </source>
</evidence>
<proteinExistence type="inferred from homology"/>
<protein>
    <recommendedName>
        <fullName evidence="5">Succinate dehydrogenase cytochrome b556 subunit</fullName>
    </recommendedName>
</protein>
<comment type="subcellular location">
    <subcellularLocation>
        <location evidence="3">Membrane</location>
    </subcellularLocation>
</comment>
<name>A0ABM9N7T5_9RICK</name>
<evidence type="ECO:0000256" key="12">
    <source>
        <dbReference type="ARBA" id="ARBA00025912"/>
    </source>
</evidence>
<evidence type="ECO:0000256" key="13">
    <source>
        <dbReference type="SAM" id="Phobius"/>
    </source>
</evidence>
<evidence type="ECO:0000313" key="15">
    <source>
        <dbReference type="Proteomes" id="UP001314181"/>
    </source>
</evidence>
<reference evidence="14 15" key="1">
    <citation type="submission" date="2024-01" db="EMBL/GenBank/DDBJ databases">
        <authorList>
            <person name="Kunselman E."/>
        </authorList>
    </citation>
    <scope>NUCLEOTIDE SEQUENCE [LARGE SCALE GENOMIC DNA]</scope>
    <source>
        <strain evidence="14">2 abalone samples</strain>
    </source>
</reference>
<evidence type="ECO:0000256" key="8">
    <source>
        <dbReference type="ARBA" id="ARBA00022723"/>
    </source>
</evidence>
<dbReference type="PIRSF" id="PIRSF000178">
    <property type="entry name" value="SDH_cyt_b560"/>
    <property type="match status" value="1"/>
</dbReference>
<evidence type="ECO:0000313" key="14">
    <source>
        <dbReference type="EMBL" id="CAK8162748.1"/>
    </source>
</evidence>
<evidence type="ECO:0000256" key="5">
    <source>
        <dbReference type="ARBA" id="ARBA00020076"/>
    </source>
</evidence>
<keyword evidence="8" id="KW-0479">Metal-binding</keyword>
<organism evidence="14 15">
    <name type="scientific">Candidatus Xenohaliotis californiensis</name>
    <dbReference type="NCBI Taxonomy" id="84677"/>
    <lineage>
        <taxon>Bacteria</taxon>
        <taxon>Pseudomonadati</taxon>
        <taxon>Pseudomonadota</taxon>
        <taxon>Alphaproteobacteria</taxon>
        <taxon>Rickettsiales</taxon>
        <taxon>Anaplasmataceae</taxon>
        <taxon>Candidatus Xenohaliotis</taxon>
    </lineage>
</organism>
<keyword evidence="15" id="KW-1185">Reference proteome</keyword>
<keyword evidence="7 13" id="KW-0812">Transmembrane</keyword>
<dbReference type="Pfam" id="PF01127">
    <property type="entry name" value="Sdh_cyt"/>
    <property type="match status" value="1"/>
</dbReference>
<dbReference type="EMBL" id="CAWVOK010000014">
    <property type="protein sequence ID" value="CAK8162748.1"/>
    <property type="molecule type" value="Genomic_DNA"/>
</dbReference>
<dbReference type="PANTHER" id="PTHR10978">
    <property type="entry name" value="SUCCINATE DEHYDROGENASE CYTOCHROME B560 SUBUNIT"/>
    <property type="match status" value="1"/>
</dbReference>
<keyword evidence="10" id="KW-0408">Iron</keyword>
<evidence type="ECO:0000256" key="1">
    <source>
        <dbReference type="ARBA" id="ARBA00001971"/>
    </source>
</evidence>
<sequence length="127" mass="14262">MSNNFRPMSPHMGIYKFPFAGLLSGAHRITGALAYLYLLCTSWLLIFSHYCKQVPKLITFFGTGNIGFILMSLFLVAAFYHTFNGIKYLLWITGKAHSVKAVNSIGILTILLTIITSILYIILLKKL</sequence>
<keyword evidence="11 13" id="KW-0472">Membrane</keyword>
<dbReference type="InterPro" id="IPR014314">
    <property type="entry name" value="Succ_DH_cytb556"/>
</dbReference>
<feature type="transmembrane region" description="Helical" evidence="13">
    <location>
        <begin position="101"/>
        <end position="123"/>
    </location>
</feature>
<dbReference type="InterPro" id="IPR000701">
    <property type="entry name" value="SuccDH_FuR_B_TM-su"/>
</dbReference>
<keyword evidence="9 13" id="KW-1133">Transmembrane helix</keyword>
<dbReference type="SUPFAM" id="SSF81343">
    <property type="entry name" value="Fumarate reductase respiratory complex transmembrane subunits"/>
    <property type="match status" value="1"/>
</dbReference>
<dbReference type="RefSeq" id="WP_338363794.1">
    <property type="nucleotide sequence ID" value="NZ_CAWVOK010000014.1"/>
</dbReference>
<accession>A0ABM9N7T5</accession>
<dbReference type="NCBIfam" id="TIGR02970">
    <property type="entry name" value="succ_dehyd_cytB"/>
    <property type="match status" value="1"/>
</dbReference>
<comment type="caution">
    <text evidence="14">The sequence shown here is derived from an EMBL/GenBank/DDBJ whole genome shotgun (WGS) entry which is preliminary data.</text>
</comment>
<evidence type="ECO:0000256" key="2">
    <source>
        <dbReference type="ARBA" id="ARBA00004050"/>
    </source>
</evidence>
<comment type="similarity">
    <text evidence="4">Belongs to the cytochrome b560 family.</text>
</comment>
<evidence type="ECO:0000256" key="6">
    <source>
        <dbReference type="ARBA" id="ARBA00022617"/>
    </source>
</evidence>
<dbReference type="Proteomes" id="UP001314181">
    <property type="component" value="Unassembled WGS sequence"/>
</dbReference>
<dbReference type="InterPro" id="IPR034804">
    <property type="entry name" value="SQR/QFR_C/D"/>
</dbReference>
<dbReference type="Gene3D" id="1.20.1300.10">
    <property type="entry name" value="Fumarate reductase/succinate dehydrogenase, transmembrane subunit"/>
    <property type="match status" value="1"/>
</dbReference>
<evidence type="ECO:0000256" key="9">
    <source>
        <dbReference type="ARBA" id="ARBA00022989"/>
    </source>
</evidence>
<evidence type="ECO:0000256" key="10">
    <source>
        <dbReference type="ARBA" id="ARBA00023004"/>
    </source>
</evidence>
<dbReference type="PANTHER" id="PTHR10978:SF5">
    <property type="entry name" value="SUCCINATE DEHYDROGENASE CYTOCHROME B560 SUBUNIT, MITOCHONDRIAL"/>
    <property type="match status" value="1"/>
</dbReference>
<dbReference type="CDD" id="cd03499">
    <property type="entry name" value="SQR_TypeC_SdhC"/>
    <property type="match status" value="1"/>
</dbReference>
<evidence type="ECO:0000256" key="4">
    <source>
        <dbReference type="ARBA" id="ARBA00007244"/>
    </source>
</evidence>
<evidence type="ECO:0000256" key="7">
    <source>
        <dbReference type="ARBA" id="ARBA00022692"/>
    </source>
</evidence>
<comment type="subunit">
    <text evidence="12">Part of an enzyme complex containing four subunits: a flavoprotein, an iron-sulfur protein, plus two membrane-anchoring proteins, SdhC and SdhD. The complex can form homotrimers.</text>
</comment>
<feature type="transmembrane region" description="Helical" evidence="13">
    <location>
        <begin position="57"/>
        <end position="81"/>
    </location>
</feature>
<evidence type="ECO:0000256" key="3">
    <source>
        <dbReference type="ARBA" id="ARBA00004370"/>
    </source>
</evidence>